<reference evidence="1" key="2">
    <citation type="submission" date="2020-09" db="EMBL/GenBank/DDBJ databases">
        <authorList>
            <person name="Sun Q."/>
            <person name="Kim S."/>
        </authorList>
    </citation>
    <scope>NUCLEOTIDE SEQUENCE</scope>
    <source>
        <strain evidence="1">KCTC 32437</strain>
    </source>
</reference>
<sequence length="230" mass="25911">MLEVFGEEIWTVEGPTVTGAAGFQYPTRMVIIRLSHGELVVWSPIALTRDLREVVERLGIVRHLVPPNSLHHVFLGEWQSAFPDAVVYAPPGLPEKRPDIRFDVDFGEQPIAAWAGEIEHAVIRGNRITTEVALFHRGSRTAVFGDLIQHLPRGWFRGWRAVVARLDLMTADAPAVPRKFRAAFRDRRVARDAISPVLAWPTDKVIIAHGQPVTANGQAFLHQTFQWLLR</sequence>
<evidence type="ECO:0008006" key="3">
    <source>
        <dbReference type="Google" id="ProtNLM"/>
    </source>
</evidence>
<protein>
    <recommendedName>
        <fullName evidence="3">DUF4336 domain-containing protein</fullName>
    </recommendedName>
</protein>
<evidence type="ECO:0000313" key="2">
    <source>
        <dbReference type="Proteomes" id="UP000646579"/>
    </source>
</evidence>
<name>A0A918RZI9_9HYPH</name>
<organism evidence="1 2">
    <name type="scientific">Devosia pacifica</name>
    <dbReference type="NCBI Taxonomy" id="1335967"/>
    <lineage>
        <taxon>Bacteria</taxon>
        <taxon>Pseudomonadati</taxon>
        <taxon>Pseudomonadota</taxon>
        <taxon>Alphaproteobacteria</taxon>
        <taxon>Hyphomicrobiales</taxon>
        <taxon>Devosiaceae</taxon>
        <taxon>Devosia</taxon>
    </lineage>
</organism>
<comment type="caution">
    <text evidence="1">The sequence shown here is derived from an EMBL/GenBank/DDBJ whole genome shotgun (WGS) entry which is preliminary data.</text>
</comment>
<gene>
    <name evidence="1" type="ORF">GCM10007989_09900</name>
</gene>
<dbReference type="Proteomes" id="UP000646579">
    <property type="component" value="Unassembled WGS sequence"/>
</dbReference>
<dbReference type="InterPro" id="IPR036866">
    <property type="entry name" value="RibonucZ/Hydroxyglut_hydro"/>
</dbReference>
<dbReference type="InterPro" id="IPR025638">
    <property type="entry name" value="DUF4336"/>
</dbReference>
<proteinExistence type="predicted"/>
<keyword evidence="2" id="KW-1185">Reference proteome</keyword>
<dbReference type="PANTHER" id="PTHR33835:SF1">
    <property type="entry name" value="METALLO-BETA-LACTAMASE DOMAIN-CONTAINING PROTEIN"/>
    <property type="match status" value="1"/>
</dbReference>
<dbReference type="RefSeq" id="WP_189423948.1">
    <property type="nucleotide sequence ID" value="NZ_BMZE01000001.1"/>
</dbReference>
<dbReference type="Pfam" id="PF14234">
    <property type="entry name" value="DUF4336"/>
    <property type="match status" value="1"/>
</dbReference>
<dbReference type="SUPFAM" id="SSF56281">
    <property type="entry name" value="Metallo-hydrolase/oxidoreductase"/>
    <property type="match status" value="1"/>
</dbReference>
<dbReference type="PANTHER" id="PTHR33835">
    <property type="entry name" value="YALI0C07656P"/>
    <property type="match status" value="1"/>
</dbReference>
<dbReference type="AlphaFoldDB" id="A0A918RZI9"/>
<dbReference type="EMBL" id="BMZE01000001">
    <property type="protein sequence ID" value="GHA16781.1"/>
    <property type="molecule type" value="Genomic_DNA"/>
</dbReference>
<accession>A0A918RZI9</accession>
<evidence type="ECO:0000313" key="1">
    <source>
        <dbReference type="EMBL" id="GHA16781.1"/>
    </source>
</evidence>
<reference evidence="1" key="1">
    <citation type="journal article" date="2014" name="Int. J. Syst. Evol. Microbiol.">
        <title>Complete genome sequence of Corynebacterium casei LMG S-19264T (=DSM 44701T), isolated from a smear-ripened cheese.</title>
        <authorList>
            <consortium name="US DOE Joint Genome Institute (JGI-PGF)"/>
            <person name="Walter F."/>
            <person name="Albersmeier A."/>
            <person name="Kalinowski J."/>
            <person name="Ruckert C."/>
        </authorList>
    </citation>
    <scope>NUCLEOTIDE SEQUENCE</scope>
    <source>
        <strain evidence="1">KCTC 32437</strain>
    </source>
</reference>